<dbReference type="EMBL" id="VVXH01000001">
    <property type="protein sequence ID" value="KAA2381307.1"/>
    <property type="molecule type" value="Genomic_DNA"/>
</dbReference>
<evidence type="ECO:0000313" key="1">
    <source>
        <dbReference type="EMBL" id="KAA2381307.1"/>
    </source>
</evidence>
<reference evidence="1 2" key="1">
    <citation type="journal article" date="2019" name="Nat. Med.">
        <title>A library of human gut bacterial isolates paired with longitudinal multiomics data enables mechanistic microbiome research.</title>
        <authorList>
            <person name="Poyet M."/>
            <person name="Groussin M."/>
            <person name="Gibbons S.M."/>
            <person name="Avila-Pacheco J."/>
            <person name="Jiang X."/>
            <person name="Kearney S.M."/>
            <person name="Perrotta A.R."/>
            <person name="Berdy B."/>
            <person name="Zhao S."/>
            <person name="Lieberman T.D."/>
            <person name="Swanson P.K."/>
            <person name="Smith M."/>
            <person name="Roesemann S."/>
            <person name="Alexander J.E."/>
            <person name="Rich S.A."/>
            <person name="Livny J."/>
            <person name="Vlamakis H."/>
            <person name="Clish C."/>
            <person name="Bullock K."/>
            <person name="Deik A."/>
            <person name="Scott J."/>
            <person name="Pierce K.A."/>
            <person name="Xavier R.J."/>
            <person name="Alm E.J."/>
        </authorList>
    </citation>
    <scope>NUCLEOTIDE SEQUENCE [LARGE SCALE GENOMIC DNA]</scope>
    <source>
        <strain evidence="1 2">BIOML-A266</strain>
    </source>
</reference>
<accession>A0A5B3H686</accession>
<name>A0A5B3H686_9BACT</name>
<sequence>MTRSYYDARPSKFEAVGNGSYIYRWDIQEEDAPQHQIIAEGNEKPIAETPRKQYSCYEVVVWATVTSNKITEAAIRAMWDANYEQKLINEYNAANLGVYGGSKSSDEAKAKIASYKDFLAARATLKAQIDADCAELNIE</sequence>
<protein>
    <submittedName>
        <fullName evidence="1">Uncharacterized protein</fullName>
    </submittedName>
</protein>
<comment type="caution">
    <text evidence="1">The sequence shown here is derived from an EMBL/GenBank/DDBJ whole genome shotgun (WGS) entry which is preliminary data.</text>
</comment>
<proteinExistence type="predicted"/>
<organism evidence="1 2">
    <name type="scientific">Alistipes onderdonkii</name>
    <dbReference type="NCBI Taxonomy" id="328813"/>
    <lineage>
        <taxon>Bacteria</taxon>
        <taxon>Pseudomonadati</taxon>
        <taxon>Bacteroidota</taxon>
        <taxon>Bacteroidia</taxon>
        <taxon>Bacteroidales</taxon>
        <taxon>Rikenellaceae</taxon>
        <taxon>Alistipes</taxon>
    </lineage>
</organism>
<gene>
    <name evidence="1" type="ORF">F2Y10_02150</name>
</gene>
<dbReference type="Proteomes" id="UP000322940">
    <property type="component" value="Unassembled WGS sequence"/>
</dbReference>
<dbReference type="AlphaFoldDB" id="A0A5B3H686"/>
<evidence type="ECO:0000313" key="2">
    <source>
        <dbReference type="Proteomes" id="UP000322940"/>
    </source>
</evidence>
<dbReference type="RefSeq" id="WP_130064518.1">
    <property type="nucleotide sequence ID" value="NZ_JADMQE010000005.1"/>
</dbReference>